<evidence type="ECO:0000313" key="4">
    <source>
        <dbReference type="EMBL" id="PWN37185.1"/>
    </source>
</evidence>
<dbReference type="PANTHER" id="PTHR10366:SF562">
    <property type="entry name" value="ALDEHYDE REDUCTASE II (AFU_ORTHOLOGUE AFUA_1G11360)"/>
    <property type="match status" value="1"/>
</dbReference>
<dbReference type="InterPro" id="IPR036291">
    <property type="entry name" value="NAD(P)-bd_dom_sf"/>
</dbReference>
<evidence type="ECO:0000256" key="1">
    <source>
        <dbReference type="ARBA" id="ARBA00023002"/>
    </source>
</evidence>
<dbReference type="GeneID" id="37019953"/>
<dbReference type="InParanoid" id="A0A316VNU1"/>
<dbReference type="AlphaFoldDB" id="A0A316VNU1"/>
<dbReference type="RefSeq" id="XP_025357487.1">
    <property type="nucleotide sequence ID" value="XM_025498172.1"/>
</dbReference>
<evidence type="ECO:0000256" key="2">
    <source>
        <dbReference type="ARBA" id="ARBA00023445"/>
    </source>
</evidence>
<gene>
    <name evidence="4" type="ORF">FA14DRAFT_159350</name>
</gene>
<dbReference type="PANTHER" id="PTHR10366">
    <property type="entry name" value="NAD DEPENDENT EPIMERASE/DEHYDRATASE"/>
    <property type="match status" value="1"/>
</dbReference>
<sequence>MANKAIQKGELVLITGGTGWVGSHIVDKALEHGLKVRLAIRSEEKAKGLIAGLQSKYGKDAHIETTIVKDFNADDAYNEAVKGVQGIIHAASTLTFSDKWDEVIPPTVQGYRSLLKAAHKEGDAIKRVVVTSSSIALGTPNLEPGKPTQHFDVNSWNDASLEEAKVKPNSINIYAASKVLSERFTWDFVKENKPSFIVNTVNPNFVSGSNTVGTDYMSTGNMVRNVVFKADGQITEMLRSQFIVDADDVAILHVLAAMREDIVSERLLAFSGVFTWPEIFEYAQKYASDKVNLPPKSAQMDVRDNTVVDTKRTQELLKPYGGFKSVEESVRLNLQDVKTH</sequence>
<accession>A0A316VNU1</accession>
<dbReference type="EMBL" id="KZ819602">
    <property type="protein sequence ID" value="PWN37185.1"/>
    <property type="molecule type" value="Genomic_DNA"/>
</dbReference>
<dbReference type="Pfam" id="PF01370">
    <property type="entry name" value="Epimerase"/>
    <property type="match status" value="1"/>
</dbReference>
<dbReference type="InterPro" id="IPR050425">
    <property type="entry name" value="NAD(P)_dehydrat-like"/>
</dbReference>
<dbReference type="OrthoDB" id="2735536at2759"/>
<evidence type="ECO:0000259" key="3">
    <source>
        <dbReference type="Pfam" id="PF01370"/>
    </source>
</evidence>
<dbReference type="Gene3D" id="3.40.50.720">
    <property type="entry name" value="NAD(P)-binding Rossmann-like Domain"/>
    <property type="match status" value="1"/>
</dbReference>
<dbReference type="STRING" id="1280837.A0A316VNU1"/>
<keyword evidence="5" id="KW-1185">Reference proteome</keyword>
<comment type="similarity">
    <text evidence="2">Belongs to the NAD(P)-dependent epimerase/dehydratase family. Dihydroflavonol-4-reductase subfamily.</text>
</comment>
<dbReference type="InterPro" id="IPR001509">
    <property type="entry name" value="Epimerase_deHydtase"/>
</dbReference>
<proteinExistence type="inferred from homology"/>
<keyword evidence="1" id="KW-0560">Oxidoreductase</keyword>
<protein>
    <submittedName>
        <fullName evidence="4">NAD(P)-binding protein</fullName>
    </submittedName>
</protein>
<dbReference type="SUPFAM" id="SSF51735">
    <property type="entry name" value="NAD(P)-binding Rossmann-fold domains"/>
    <property type="match status" value="1"/>
</dbReference>
<feature type="domain" description="NAD-dependent epimerase/dehydratase" evidence="3">
    <location>
        <begin position="12"/>
        <end position="257"/>
    </location>
</feature>
<dbReference type="Proteomes" id="UP000245771">
    <property type="component" value="Unassembled WGS sequence"/>
</dbReference>
<organism evidence="4 5">
    <name type="scientific">Meira miltonrushii</name>
    <dbReference type="NCBI Taxonomy" id="1280837"/>
    <lineage>
        <taxon>Eukaryota</taxon>
        <taxon>Fungi</taxon>
        <taxon>Dikarya</taxon>
        <taxon>Basidiomycota</taxon>
        <taxon>Ustilaginomycotina</taxon>
        <taxon>Exobasidiomycetes</taxon>
        <taxon>Exobasidiales</taxon>
        <taxon>Brachybasidiaceae</taxon>
        <taxon>Meira</taxon>
    </lineage>
</organism>
<evidence type="ECO:0000313" key="5">
    <source>
        <dbReference type="Proteomes" id="UP000245771"/>
    </source>
</evidence>
<reference evidence="4 5" key="1">
    <citation type="journal article" date="2018" name="Mol. Biol. Evol.">
        <title>Broad Genomic Sampling Reveals a Smut Pathogenic Ancestry of the Fungal Clade Ustilaginomycotina.</title>
        <authorList>
            <person name="Kijpornyongpan T."/>
            <person name="Mondo S.J."/>
            <person name="Barry K."/>
            <person name="Sandor L."/>
            <person name="Lee J."/>
            <person name="Lipzen A."/>
            <person name="Pangilinan J."/>
            <person name="LaButti K."/>
            <person name="Hainaut M."/>
            <person name="Henrissat B."/>
            <person name="Grigoriev I.V."/>
            <person name="Spatafora J.W."/>
            <person name="Aime M.C."/>
        </authorList>
    </citation>
    <scope>NUCLEOTIDE SEQUENCE [LARGE SCALE GENOMIC DNA]</scope>
    <source>
        <strain evidence="4 5">MCA 3882</strain>
    </source>
</reference>
<name>A0A316VNU1_9BASI</name>
<dbReference type="GO" id="GO:0016616">
    <property type="term" value="F:oxidoreductase activity, acting on the CH-OH group of donors, NAD or NADP as acceptor"/>
    <property type="evidence" value="ECO:0007669"/>
    <property type="project" value="TreeGrafter"/>
</dbReference>